<evidence type="ECO:0000256" key="1">
    <source>
        <dbReference type="PIRSR" id="PIRSR015853-1"/>
    </source>
</evidence>
<dbReference type="Gene3D" id="3.30.1360.130">
    <property type="entry name" value="Dipeptide transport protein"/>
    <property type="match status" value="1"/>
</dbReference>
<accession>A0A926EEJ5</accession>
<dbReference type="InterPro" id="IPR027476">
    <property type="entry name" value="DppA_N"/>
</dbReference>
<feature type="binding site" evidence="2">
    <location>
        <position position="8"/>
    </location>
    <ligand>
        <name>Zn(2+)</name>
        <dbReference type="ChEBI" id="CHEBI:29105"/>
        <label>2</label>
    </ligand>
</feature>
<feature type="binding site" evidence="2">
    <location>
        <position position="58"/>
    </location>
    <ligand>
        <name>Zn(2+)</name>
        <dbReference type="ChEBI" id="CHEBI:29105"/>
        <label>2</label>
    </ligand>
</feature>
<dbReference type="EMBL" id="JACRSY010000001">
    <property type="protein sequence ID" value="MBC8578116.1"/>
    <property type="molecule type" value="Genomic_DNA"/>
</dbReference>
<dbReference type="Proteomes" id="UP000655830">
    <property type="component" value="Unassembled WGS sequence"/>
</dbReference>
<reference evidence="3" key="1">
    <citation type="submission" date="2020-08" db="EMBL/GenBank/DDBJ databases">
        <title>Genome public.</title>
        <authorList>
            <person name="Liu C."/>
            <person name="Sun Q."/>
        </authorList>
    </citation>
    <scope>NUCLEOTIDE SEQUENCE</scope>
    <source>
        <strain evidence="3">NSJ-12</strain>
    </source>
</reference>
<protein>
    <submittedName>
        <fullName evidence="3">M55 family metallopeptidase</fullName>
    </submittedName>
</protein>
<dbReference type="PIRSF" id="PIRSF015853">
    <property type="entry name" value="Pep_DppA"/>
    <property type="match status" value="1"/>
</dbReference>
<evidence type="ECO:0000256" key="2">
    <source>
        <dbReference type="PIRSR" id="PIRSR015853-2"/>
    </source>
</evidence>
<comment type="caution">
    <text evidence="3">The sequence shown here is derived from an EMBL/GenBank/DDBJ whole genome shotgun (WGS) entry which is preliminary data.</text>
</comment>
<evidence type="ECO:0000313" key="3">
    <source>
        <dbReference type="EMBL" id="MBC8578116.1"/>
    </source>
</evidence>
<keyword evidence="2" id="KW-0479">Metal-binding</keyword>
<dbReference type="GO" id="GO:0046872">
    <property type="term" value="F:metal ion binding"/>
    <property type="evidence" value="ECO:0007669"/>
    <property type="project" value="UniProtKB-KW"/>
</dbReference>
<dbReference type="Gene3D" id="3.40.50.10780">
    <property type="entry name" value="Dipeptide transport protein"/>
    <property type="match status" value="1"/>
</dbReference>
<feature type="binding site" evidence="2">
    <location>
        <position position="134"/>
    </location>
    <ligand>
        <name>Zn(2+)</name>
        <dbReference type="ChEBI" id="CHEBI:29105"/>
        <label>2</label>
    </ligand>
</feature>
<organism evidence="3 4">
    <name type="scientific">Zhenhengia yiwuensis</name>
    <dbReference type="NCBI Taxonomy" id="2763666"/>
    <lineage>
        <taxon>Bacteria</taxon>
        <taxon>Bacillati</taxon>
        <taxon>Bacillota</taxon>
        <taxon>Clostridia</taxon>
        <taxon>Lachnospirales</taxon>
        <taxon>Lachnospiraceae</taxon>
        <taxon>Zhenhengia</taxon>
    </lineage>
</organism>
<feature type="binding site" evidence="2">
    <location>
        <position position="103"/>
    </location>
    <ligand>
        <name>Zn(2+)</name>
        <dbReference type="ChEBI" id="CHEBI:29105"/>
        <label>2</label>
    </ligand>
</feature>
<keyword evidence="2" id="KW-0862">Zinc</keyword>
<proteinExistence type="predicted"/>
<feature type="binding site" evidence="2">
    <location>
        <position position="10"/>
    </location>
    <ligand>
        <name>Zn(2+)</name>
        <dbReference type="ChEBI" id="CHEBI:29105"/>
        <label>1</label>
    </ligand>
</feature>
<dbReference type="AlphaFoldDB" id="A0A926EEJ5"/>
<feature type="active site" description="Nucleophile" evidence="1">
    <location>
        <position position="115"/>
    </location>
</feature>
<dbReference type="InterPro" id="IPR036177">
    <property type="entry name" value="Peptidase_M55_sf"/>
</dbReference>
<dbReference type="InterPro" id="IPR007035">
    <property type="entry name" value="Peptidase_M55"/>
</dbReference>
<dbReference type="SUPFAM" id="SSF63992">
    <property type="entry name" value="Dipeptide transport protein"/>
    <property type="match status" value="1"/>
</dbReference>
<dbReference type="RefSeq" id="WP_177671139.1">
    <property type="nucleotide sequence ID" value="NZ_JACRSY010000001.1"/>
</dbReference>
<evidence type="ECO:0000313" key="4">
    <source>
        <dbReference type="Proteomes" id="UP000655830"/>
    </source>
</evidence>
<dbReference type="CDD" id="cd08770">
    <property type="entry name" value="DAP_dppA_3"/>
    <property type="match status" value="1"/>
</dbReference>
<keyword evidence="4" id="KW-1185">Reference proteome</keyword>
<sequence length="266" mass="29406">MRLFITADIEGITGISNWNMAADVPPYEAKERMTKEVVAACKGAISAGALDFVIKDAHGEGHNLLGNLLPRNAKLLSGWSNHPYNMVEGLDDTFDGIIFIGYHSQGLSNTSPLAHTLFPNVIRGIYLNNQPASEFTLYAYVAYLLSVPIIAVTGDGGLVREVNQFDDKIATVAVQEGFGGGLISIHPDLALERIEKTVKESLLDLKKVGWQSDVKIPEVFNLKIVFNKHQDAYKYSFYPGARQIDEFTISYTSDNYMDILSLLLFI</sequence>
<gene>
    <name evidence="3" type="ORF">H8718_00995</name>
</gene>
<feature type="binding site" evidence="2">
    <location>
        <position position="8"/>
    </location>
    <ligand>
        <name>Zn(2+)</name>
        <dbReference type="ChEBI" id="CHEBI:29105"/>
        <label>1</label>
    </ligand>
</feature>
<name>A0A926EEJ5_9FIRM</name>
<dbReference type="Pfam" id="PF04951">
    <property type="entry name" value="Peptidase_M55"/>
    <property type="match status" value="1"/>
</dbReference>